<evidence type="ECO:0000313" key="2">
    <source>
        <dbReference type="Proteomes" id="UP000235405"/>
    </source>
</evidence>
<proteinExistence type="predicted"/>
<reference evidence="2" key="1">
    <citation type="submission" date="2016-07" db="EMBL/GenBank/DDBJ databases">
        <title>Nontailed viruses are major unrecognized killers of bacteria in the ocean.</title>
        <authorList>
            <person name="Kauffman K."/>
            <person name="Hussain F."/>
            <person name="Yang J."/>
            <person name="Arevalo P."/>
            <person name="Brown J."/>
            <person name="Cutler M."/>
            <person name="Kelly L."/>
            <person name="Polz M.F."/>
        </authorList>
    </citation>
    <scope>NUCLEOTIDE SEQUENCE [LARGE SCALE GENOMIC DNA]</scope>
    <source>
        <strain evidence="2">10N.286.54.F3</strain>
    </source>
</reference>
<dbReference type="EMBL" id="MCSW01000169">
    <property type="protein sequence ID" value="PMF21614.1"/>
    <property type="molecule type" value="Genomic_DNA"/>
</dbReference>
<comment type="caution">
    <text evidence="1">The sequence shown here is derived from an EMBL/GenBank/DDBJ whole genome shotgun (WGS) entry which is preliminary data.</text>
</comment>
<protein>
    <submittedName>
        <fullName evidence="1">Uncharacterized protein</fullName>
    </submittedName>
</protein>
<evidence type="ECO:0000313" key="1">
    <source>
        <dbReference type="EMBL" id="PMF21614.1"/>
    </source>
</evidence>
<dbReference type="Proteomes" id="UP000235405">
    <property type="component" value="Unassembled WGS sequence"/>
</dbReference>
<name>A0A2N7CER9_VIBSP</name>
<accession>A0A2N7CER9</accession>
<dbReference type="AlphaFoldDB" id="A0A2N7CER9"/>
<gene>
    <name evidence="1" type="ORF">BCV19_08205</name>
</gene>
<organism evidence="1 2">
    <name type="scientific">Vibrio splendidus</name>
    <dbReference type="NCBI Taxonomy" id="29497"/>
    <lineage>
        <taxon>Bacteria</taxon>
        <taxon>Pseudomonadati</taxon>
        <taxon>Pseudomonadota</taxon>
        <taxon>Gammaproteobacteria</taxon>
        <taxon>Vibrionales</taxon>
        <taxon>Vibrionaceae</taxon>
        <taxon>Vibrio</taxon>
    </lineage>
</organism>
<sequence length="92" mass="10190">MVQKASILFQRVGCAKGERGQGKGFPKGKALSRKGKRESPIKMELIVTFYAVIKQNHKGLVKTLANNPLVILMKRMAACLKWSHKLLGVLSN</sequence>